<feature type="non-terminal residue" evidence="2">
    <location>
        <position position="133"/>
    </location>
</feature>
<accession>A0A1E1XUZ8</accession>
<feature type="chain" id="PRO_5009116315" evidence="1">
    <location>
        <begin position="17"/>
        <end position="133"/>
    </location>
</feature>
<dbReference type="AlphaFoldDB" id="A0A1E1XUZ8"/>
<reference evidence="2" key="2">
    <citation type="journal article" date="2017" name="Front. Cell. Infect. Microbiol.">
        <title>Analysis of the Salivary Gland Transcriptome of Unfed and Partially Fed Amblyomma sculptum Ticks and Descriptive Proteome of the Saliva.</title>
        <authorList>
            <person name="Esteves E."/>
            <person name="Maruyama S.R."/>
            <person name="Kawahara R."/>
            <person name="Fujita A."/>
            <person name="Martins L.A."/>
            <person name="Righi A.A."/>
            <person name="Costa F.B."/>
            <person name="Palmisano G."/>
            <person name="Labruna M.B."/>
            <person name="Sa-Nunes A."/>
            <person name="Ribeiro J.M.C."/>
            <person name="Fogaca A.C."/>
        </authorList>
    </citation>
    <scope>NUCLEOTIDE SEQUENCE</scope>
</reference>
<evidence type="ECO:0000313" key="2">
    <source>
        <dbReference type="EMBL" id="JAU03115.1"/>
    </source>
</evidence>
<evidence type="ECO:0000256" key="1">
    <source>
        <dbReference type="SAM" id="SignalP"/>
    </source>
</evidence>
<organism evidence="2">
    <name type="scientific">Amblyomma sculptum</name>
    <name type="common">Tick</name>
    <dbReference type="NCBI Taxonomy" id="1581419"/>
    <lineage>
        <taxon>Eukaryota</taxon>
        <taxon>Metazoa</taxon>
        <taxon>Ecdysozoa</taxon>
        <taxon>Arthropoda</taxon>
        <taxon>Chelicerata</taxon>
        <taxon>Arachnida</taxon>
        <taxon>Acari</taxon>
        <taxon>Parasitiformes</taxon>
        <taxon>Ixodida</taxon>
        <taxon>Ixodoidea</taxon>
        <taxon>Ixodidae</taxon>
        <taxon>Amblyomminae</taxon>
        <taxon>Amblyomma</taxon>
    </lineage>
</organism>
<feature type="signal peptide" evidence="1">
    <location>
        <begin position="1"/>
        <end position="16"/>
    </location>
</feature>
<reference evidence="2" key="1">
    <citation type="submission" date="2016-09" db="EMBL/GenBank/DDBJ databases">
        <authorList>
            <person name="Capua I."/>
            <person name="De Benedictis P."/>
            <person name="Joannis T."/>
            <person name="Lombin L.H."/>
            <person name="Cattoli G."/>
        </authorList>
    </citation>
    <scope>NUCLEOTIDE SEQUENCE</scope>
</reference>
<dbReference type="EMBL" id="GFAA01000320">
    <property type="protein sequence ID" value="JAU03115.1"/>
    <property type="molecule type" value="mRNA"/>
</dbReference>
<protein>
    <submittedName>
        <fullName evidence="2">Putative secreted protein</fullName>
    </submittedName>
</protein>
<sequence length="133" mass="13497">MWLVAHGTLGVAQVLALVHREAASTATEAVALGSKLAAVALLAEELTPVLAGVGAVEPLVAETAHEAGPVPLAAGGQHFLGGIDGLAALGALGVLDGLERHGYCRRSGRTKAVVRRREPSERVLPCSLALVLS</sequence>
<name>A0A1E1XUZ8_AMBSC</name>
<proteinExistence type="evidence at transcript level"/>
<keyword evidence="1" id="KW-0732">Signal</keyword>